<proteinExistence type="predicted"/>
<comment type="subcellular location">
    <subcellularLocation>
        <location evidence="1">Membrane</location>
        <topology evidence="1">Multi-pass membrane protein</topology>
    </subcellularLocation>
</comment>
<keyword evidence="3 6" id="KW-1133">Transmembrane helix</keyword>
<sequence length="231" mass="24271">MSYPHPPPGHGGQGWQHNGGMPPQGGTGGYPPPPAQAPGGYPPPPAQAPGGYPPPHSGGQQPQSGGYGPPPAAGDHPGGQGMPPAGYQQGNMPVPYGQGPGMPSPHQGQAWGAPYGQGGDMYGYGHPTPPECDSAKVAHIGAIFGWLVALIMYLLKKDESPYVRYHTAQALNFQLLMLIGYFISGVLMFVLIGYLTWMALFITSIVLQIKAAGAAGRGEWYRFPFNVNWVS</sequence>
<feature type="transmembrane region" description="Helical" evidence="6">
    <location>
        <begin position="137"/>
        <end position="155"/>
    </location>
</feature>
<keyword evidence="8" id="KW-1185">Reference proteome</keyword>
<accession>A0A918X5X7</accession>
<evidence type="ECO:0000256" key="3">
    <source>
        <dbReference type="ARBA" id="ARBA00022989"/>
    </source>
</evidence>
<feature type="transmembrane region" description="Helical" evidence="6">
    <location>
        <begin position="175"/>
        <end position="200"/>
    </location>
</feature>
<evidence type="ECO:0008006" key="9">
    <source>
        <dbReference type="Google" id="ProtNLM"/>
    </source>
</evidence>
<reference evidence="7 8" key="1">
    <citation type="journal article" date="2014" name="Int. J. Syst. Evol. Microbiol.">
        <title>Complete genome sequence of Corynebacterium casei LMG S-19264T (=DSM 44701T), isolated from a smear-ripened cheese.</title>
        <authorList>
            <consortium name="US DOE Joint Genome Institute (JGI-PGF)"/>
            <person name="Walter F."/>
            <person name="Albersmeier A."/>
            <person name="Kalinowski J."/>
            <person name="Ruckert C."/>
        </authorList>
    </citation>
    <scope>NUCLEOTIDE SEQUENCE [LARGE SCALE GENOMIC DNA]</scope>
    <source>
        <strain evidence="7 8">KCTC 19473</strain>
    </source>
</reference>
<dbReference type="EMBL" id="BMXL01000001">
    <property type="protein sequence ID" value="GHD14569.1"/>
    <property type="molecule type" value="Genomic_DNA"/>
</dbReference>
<dbReference type="InterPro" id="IPR019109">
    <property type="entry name" value="MamF_MmsF"/>
</dbReference>
<protein>
    <recommendedName>
        <fullName evidence="9">DUF4870 domain-containing protein</fullName>
    </recommendedName>
</protein>
<dbReference type="Proteomes" id="UP000654947">
    <property type="component" value="Unassembled WGS sequence"/>
</dbReference>
<evidence type="ECO:0000256" key="6">
    <source>
        <dbReference type="SAM" id="Phobius"/>
    </source>
</evidence>
<evidence type="ECO:0000256" key="2">
    <source>
        <dbReference type="ARBA" id="ARBA00022692"/>
    </source>
</evidence>
<name>A0A918X5X7_9ACTN</name>
<feature type="compositionally biased region" description="Pro residues" evidence="5">
    <location>
        <begin position="30"/>
        <end position="56"/>
    </location>
</feature>
<dbReference type="Pfam" id="PF09685">
    <property type="entry name" value="MamF_MmsF"/>
    <property type="match status" value="1"/>
</dbReference>
<evidence type="ECO:0000256" key="5">
    <source>
        <dbReference type="SAM" id="MobiDB-lite"/>
    </source>
</evidence>
<evidence type="ECO:0000313" key="8">
    <source>
        <dbReference type="Proteomes" id="UP000654947"/>
    </source>
</evidence>
<gene>
    <name evidence="7" type="ORF">GCM10007147_00740</name>
</gene>
<organism evidence="7 8">
    <name type="scientific">Nocardiopsis kunsanensis</name>
    <dbReference type="NCBI Taxonomy" id="141693"/>
    <lineage>
        <taxon>Bacteria</taxon>
        <taxon>Bacillati</taxon>
        <taxon>Actinomycetota</taxon>
        <taxon>Actinomycetes</taxon>
        <taxon>Streptosporangiales</taxon>
        <taxon>Nocardiopsidaceae</taxon>
        <taxon>Nocardiopsis</taxon>
    </lineage>
</organism>
<comment type="caution">
    <text evidence="7">The sequence shown here is derived from an EMBL/GenBank/DDBJ whole genome shotgun (WGS) entry which is preliminary data.</text>
</comment>
<dbReference type="RefSeq" id="WP_040698794.1">
    <property type="nucleotide sequence ID" value="NZ_BMXL01000001.1"/>
</dbReference>
<evidence type="ECO:0000256" key="1">
    <source>
        <dbReference type="ARBA" id="ARBA00004141"/>
    </source>
</evidence>
<dbReference type="AlphaFoldDB" id="A0A918X5X7"/>
<keyword evidence="2 6" id="KW-0812">Transmembrane</keyword>
<evidence type="ECO:0000256" key="4">
    <source>
        <dbReference type="ARBA" id="ARBA00023136"/>
    </source>
</evidence>
<feature type="region of interest" description="Disordered" evidence="5">
    <location>
        <begin position="1"/>
        <end position="112"/>
    </location>
</feature>
<evidence type="ECO:0000313" key="7">
    <source>
        <dbReference type="EMBL" id="GHD14569.1"/>
    </source>
</evidence>
<keyword evidence="4 6" id="KW-0472">Membrane</keyword>